<keyword evidence="3" id="KW-1185">Reference proteome</keyword>
<dbReference type="AlphaFoldDB" id="A0A931CRD9"/>
<gene>
    <name evidence="2" type="ORF">IV500_09360</name>
</gene>
<protein>
    <submittedName>
        <fullName evidence="2">Uncharacterized protein</fullName>
    </submittedName>
</protein>
<evidence type="ECO:0000313" key="3">
    <source>
        <dbReference type="Proteomes" id="UP000655366"/>
    </source>
</evidence>
<organism evidence="2 3">
    <name type="scientific">Arthrobacter terrae</name>
    <dbReference type="NCBI Taxonomy" id="2935737"/>
    <lineage>
        <taxon>Bacteria</taxon>
        <taxon>Bacillati</taxon>
        <taxon>Actinomycetota</taxon>
        <taxon>Actinomycetes</taxon>
        <taxon>Micrococcales</taxon>
        <taxon>Micrococcaceae</taxon>
        <taxon>Arthrobacter</taxon>
    </lineage>
</organism>
<dbReference type="RefSeq" id="WP_196396537.1">
    <property type="nucleotide sequence ID" value="NZ_JADNYM010000010.1"/>
</dbReference>
<reference evidence="2 3" key="1">
    <citation type="submission" date="2020-11" db="EMBL/GenBank/DDBJ databases">
        <title>Arthrobacter antarcticus sp. nov., isolated from Antarctic Soil.</title>
        <authorList>
            <person name="Li J."/>
        </authorList>
    </citation>
    <scope>NUCLEOTIDE SEQUENCE [LARGE SCALE GENOMIC DNA]</scope>
    <source>
        <strain evidence="2 3">Z1-20</strain>
    </source>
</reference>
<name>A0A931CRD9_9MICC</name>
<feature type="compositionally biased region" description="Basic residues" evidence="1">
    <location>
        <begin position="1"/>
        <end position="11"/>
    </location>
</feature>
<sequence>MSKRHRTKPRPKATPAAERSAPAPVFTTSPVATTERGGRPAALDPTHIRYLIGAVVDGVLDDHLATFSVAIAQRHQQLVRIESNRAAARIKLGDRVRVNHSIRPLYLRGATGTVVNWVGQRAVVQLDRPAGRFNTGEIRCPPLGLDHLQRLQ</sequence>
<dbReference type="EMBL" id="JADNYM010000010">
    <property type="protein sequence ID" value="MBG0739591.1"/>
    <property type="molecule type" value="Genomic_DNA"/>
</dbReference>
<comment type="caution">
    <text evidence="2">The sequence shown here is derived from an EMBL/GenBank/DDBJ whole genome shotgun (WGS) entry which is preliminary data.</text>
</comment>
<accession>A0A931CRD9</accession>
<feature type="region of interest" description="Disordered" evidence="1">
    <location>
        <begin position="1"/>
        <end position="40"/>
    </location>
</feature>
<dbReference type="Proteomes" id="UP000655366">
    <property type="component" value="Unassembled WGS sequence"/>
</dbReference>
<proteinExistence type="predicted"/>
<evidence type="ECO:0000313" key="2">
    <source>
        <dbReference type="EMBL" id="MBG0739591.1"/>
    </source>
</evidence>
<evidence type="ECO:0000256" key="1">
    <source>
        <dbReference type="SAM" id="MobiDB-lite"/>
    </source>
</evidence>